<organism evidence="1 2">
    <name type="scientific">Faecalibaculum rodentium</name>
    <dbReference type="NCBI Taxonomy" id="1702221"/>
    <lineage>
        <taxon>Bacteria</taxon>
        <taxon>Bacillati</taxon>
        <taxon>Bacillota</taxon>
        <taxon>Erysipelotrichia</taxon>
        <taxon>Erysipelotrichales</taxon>
        <taxon>Erysipelotrichaceae</taxon>
        <taxon>Faecalibaculum</taxon>
    </lineage>
</organism>
<keyword evidence="2" id="KW-1185">Reference proteome</keyword>
<evidence type="ECO:0000313" key="2">
    <source>
        <dbReference type="Proteomes" id="UP000069771"/>
    </source>
</evidence>
<protein>
    <submittedName>
        <fullName evidence="1">Uncharacterized protein</fullName>
    </submittedName>
</protein>
<dbReference type="Proteomes" id="UP000069771">
    <property type="component" value="Chromosome"/>
</dbReference>
<sequence>MLLLQGEFIPLSRIGVSPSADSLSGGKEVLCPVNALIHQPEEPDPIQAFLAY</sequence>
<dbReference type="KEGG" id="fro:AALO17_09150"/>
<accession>A0A140DTS2</accession>
<proteinExistence type="predicted"/>
<dbReference type="EMBL" id="CP011391">
    <property type="protein sequence ID" value="AMK54049.1"/>
    <property type="molecule type" value="Genomic_DNA"/>
</dbReference>
<dbReference type="AlphaFoldDB" id="A0A140DTS2"/>
<name>A0A140DTS2_9FIRM</name>
<evidence type="ECO:0000313" key="1">
    <source>
        <dbReference type="EMBL" id="AMK54049.1"/>
    </source>
</evidence>
<dbReference type="STRING" id="1702221.AALO17_09150"/>
<gene>
    <name evidence="1" type="ORF">AALO17_09150</name>
</gene>
<reference evidence="1 2" key="1">
    <citation type="journal article" date="2016" name="Gut Pathog.">
        <title>Whole genome sequencing of "Faecalibaculum rodentium" ALO17, isolated from C57BL/6J laboratory mouse feces.</title>
        <authorList>
            <person name="Lim S."/>
            <person name="Chang D.H."/>
            <person name="Ahn S."/>
            <person name="Kim B.C."/>
        </authorList>
    </citation>
    <scope>NUCLEOTIDE SEQUENCE [LARGE SCALE GENOMIC DNA]</scope>
    <source>
        <strain evidence="1 2">Alo17</strain>
    </source>
</reference>